<proteinExistence type="predicted"/>
<dbReference type="WBParaSite" id="Pan_g18763.t1">
    <property type="protein sequence ID" value="Pan_g18763.t1"/>
    <property type="gene ID" value="Pan_g18763"/>
</dbReference>
<evidence type="ECO:0000256" key="1">
    <source>
        <dbReference type="SAM" id="MobiDB-lite"/>
    </source>
</evidence>
<reference evidence="3" key="2">
    <citation type="submission" date="2020-10" db="UniProtKB">
        <authorList>
            <consortium name="WormBaseParasite"/>
        </authorList>
    </citation>
    <scope>IDENTIFICATION</scope>
</reference>
<name>A0A7E4VCU4_PANRE</name>
<organism evidence="2 3">
    <name type="scientific">Panagrellus redivivus</name>
    <name type="common">Microworm</name>
    <dbReference type="NCBI Taxonomy" id="6233"/>
    <lineage>
        <taxon>Eukaryota</taxon>
        <taxon>Metazoa</taxon>
        <taxon>Ecdysozoa</taxon>
        <taxon>Nematoda</taxon>
        <taxon>Chromadorea</taxon>
        <taxon>Rhabditida</taxon>
        <taxon>Tylenchina</taxon>
        <taxon>Panagrolaimomorpha</taxon>
        <taxon>Panagrolaimoidea</taxon>
        <taxon>Panagrolaimidae</taxon>
        <taxon>Panagrellus</taxon>
    </lineage>
</organism>
<accession>A0A7E4VCU4</accession>
<dbReference type="Proteomes" id="UP000492821">
    <property type="component" value="Unassembled WGS sequence"/>
</dbReference>
<sequence>MSSPIQSLPHVSQSIADQLQADGYTILTVRSKNSQRSFHPIQNRSSTLAGILHRRRRPGEAHLHRSSHA</sequence>
<feature type="region of interest" description="Disordered" evidence="1">
    <location>
        <begin position="34"/>
        <end position="69"/>
    </location>
</feature>
<evidence type="ECO:0000313" key="3">
    <source>
        <dbReference type="WBParaSite" id="Pan_g18763.t1"/>
    </source>
</evidence>
<evidence type="ECO:0000313" key="2">
    <source>
        <dbReference type="Proteomes" id="UP000492821"/>
    </source>
</evidence>
<dbReference type="AlphaFoldDB" id="A0A7E4VCU4"/>
<protein>
    <submittedName>
        <fullName evidence="3">Type II toxin-antitoxin system HicA family toxin</fullName>
    </submittedName>
</protein>
<feature type="compositionally biased region" description="Polar residues" evidence="1">
    <location>
        <begin position="34"/>
        <end position="48"/>
    </location>
</feature>
<reference evidence="2" key="1">
    <citation type="journal article" date="2013" name="Genetics">
        <title>The draft genome and transcriptome of Panagrellus redivivus are shaped by the harsh demands of a free-living lifestyle.</title>
        <authorList>
            <person name="Srinivasan J."/>
            <person name="Dillman A.R."/>
            <person name="Macchietto M.G."/>
            <person name="Heikkinen L."/>
            <person name="Lakso M."/>
            <person name="Fracchia K.M."/>
            <person name="Antoshechkin I."/>
            <person name="Mortazavi A."/>
            <person name="Wong G."/>
            <person name="Sternberg P.W."/>
        </authorList>
    </citation>
    <scope>NUCLEOTIDE SEQUENCE [LARGE SCALE GENOMIC DNA]</scope>
    <source>
        <strain evidence="2">MT8872</strain>
    </source>
</reference>
<keyword evidence="2" id="KW-1185">Reference proteome</keyword>